<evidence type="ECO:0000313" key="9">
    <source>
        <dbReference type="EMBL" id="HIY59714.1"/>
    </source>
</evidence>
<dbReference type="Proteomes" id="UP000824007">
    <property type="component" value="Unassembled WGS sequence"/>
</dbReference>
<keyword evidence="6 7" id="KW-0472">Membrane</keyword>
<dbReference type="SUPFAM" id="SSF161098">
    <property type="entry name" value="MetI-like"/>
    <property type="match status" value="1"/>
</dbReference>
<evidence type="ECO:0000259" key="8">
    <source>
        <dbReference type="PROSITE" id="PS50928"/>
    </source>
</evidence>
<proteinExistence type="inferred from homology"/>
<organism evidence="9 10">
    <name type="scientific">Candidatus Eisenbergiella pullistercoris</name>
    <dbReference type="NCBI Taxonomy" id="2838555"/>
    <lineage>
        <taxon>Bacteria</taxon>
        <taxon>Bacillati</taxon>
        <taxon>Bacillota</taxon>
        <taxon>Clostridia</taxon>
        <taxon>Lachnospirales</taxon>
        <taxon>Lachnospiraceae</taxon>
        <taxon>Eisenbergiella</taxon>
    </lineage>
</organism>
<sequence length="314" mass="35210">MSKTAKQKKYRAPVLKTAKKHWMLLLMLLPAVVYVLVFSYVPMTGIVLAFKRYQYAGGIYGSPWVGLENFKALLVAGKLGQVTRNTLLYNIAFIFLGVIFEMGSAILLNELFGKWFKKIAQSFMFLPYFISWVVAGAIMYNIFNFEKGVFNHILELFGAAPFDLYNTPAAWPIVLICLKLWKQTGYGSVVYLAAITGLDQEMFEAASIDGASAWQKIRYITIPSLLPTMMIMVLLAIGNIFRGDFGLFYQTVKSSALLQPMTDVIDTYVFRLLINNSDIGVSAAAGLYQSVLCFITITICNKLVKKADPDYALY</sequence>
<dbReference type="InterPro" id="IPR000515">
    <property type="entry name" value="MetI-like"/>
</dbReference>
<dbReference type="AlphaFoldDB" id="A0A9D1YMZ1"/>
<feature type="transmembrane region" description="Helical" evidence="7">
    <location>
        <begin position="279"/>
        <end position="300"/>
    </location>
</feature>
<comment type="caution">
    <text evidence="9">The sequence shown here is derived from an EMBL/GenBank/DDBJ whole genome shotgun (WGS) entry which is preliminary data.</text>
</comment>
<name>A0A9D1YMZ1_9FIRM</name>
<dbReference type="GO" id="GO:0005886">
    <property type="term" value="C:plasma membrane"/>
    <property type="evidence" value="ECO:0007669"/>
    <property type="project" value="UniProtKB-SubCell"/>
</dbReference>
<dbReference type="CDD" id="cd06261">
    <property type="entry name" value="TM_PBP2"/>
    <property type="match status" value="1"/>
</dbReference>
<accession>A0A9D1YMZ1</accession>
<comment type="similarity">
    <text evidence="7">Belongs to the binding-protein-dependent transport system permease family.</text>
</comment>
<evidence type="ECO:0000313" key="10">
    <source>
        <dbReference type="Proteomes" id="UP000824007"/>
    </source>
</evidence>
<reference evidence="9" key="1">
    <citation type="journal article" date="2021" name="PeerJ">
        <title>Extensive microbial diversity within the chicken gut microbiome revealed by metagenomics and culture.</title>
        <authorList>
            <person name="Gilroy R."/>
            <person name="Ravi A."/>
            <person name="Getino M."/>
            <person name="Pursley I."/>
            <person name="Horton D.L."/>
            <person name="Alikhan N.F."/>
            <person name="Baker D."/>
            <person name="Gharbi K."/>
            <person name="Hall N."/>
            <person name="Watson M."/>
            <person name="Adriaenssens E.M."/>
            <person name="Foster-Nyarko E."/>
            <person name="Jarju S."/>
            <person name="Secka A."/>
            <person name="Antonio M."/>
            <person name="Oren A."/>
            <person name="Chaudhuri R.R."/>
            <person name="La Ragione R."/>
            <person name="Hildebrand F."/>
            <person name="Pallen M.J."/>
        </authorList>
    </citation>
    <scope>NUCLEOTIDE SEQUENCE</scope>
    <source>
        <strain evidence="9">ChiSxjej3B15-24422</strain>
    </source>
</reference>
<evidence type="ECO:0000256" key="5">
    <source>
        <dbReference type="ARBA" id="ARBA00022989"/>
    </source>
</evidence>
<dbReference type="GO" id="GO:0055085">
    <property type="term" value="P:transmembrane transport"/>
    <property type="evidence" value="ECO:0007669"/>
    <property type="project" value="InterPro"/>
</dbReference>
<feature type="transmembrane region" description="Helical" evidence="7">
    <location>
        <begin position="87"/>
        <end position="111"/>
    </location>
</feature>
<evidence type="ECO:0000256" key="7">
    <source>
        <dbReference type="RuleBase" id="RU363032"/>
    </source>
</evidence>
<keyword evidence="3" id="KW-1003">Cell membrane</keyword>
<feature type="transmembrane region" description="Helical" evidence="7">
    <location>
        <begin position="219"/>
        <end position="241"/>
    </location>
</feature>
<dbReference type="PANTHER" id="PTHR43227">
    <property type="entry name" value="BLL4140 PROTEIN"/>
    <property type="match status" value="1"/>
</dbReference>
<evidence type="ECO:0000256" key="4">
    <source>
        <dbReference type="ARBA" id="ARBA00022692"/>
    </source>
</evidence>
<reference evidence="9" key="2">
    <citation type="submission" date="2021-04" db="EMBL/GenBank/DDBJ databases">
        <authorList>
            <person name="Gilroy R."/>
        </authorList>
    </citation>
    <scope>NUCLEOTIDE SEQUENCE</scope>
    <source>
        <strain evidence="9">ChiSxjej3B15-24422</strain>
    </source>
</reference>
<comment type="subcellular location">
    <subcellularLocation>
        <location evidence="1 7">Cell membrane</location>
        <topology evidence="1 7">Multi-pass membrane protein</topology>
    </subcellularLocation>
</comment>
<feature type="transmembrane region" description="Helical" evidence="7">
    <location>
        <begin position="123"/>
        <end position="143"/>
    </location>
</feature>
<dbReference type="PANTHER" id="PTHR43227:SF11">
    <property type="entry name" value="BLL4140 PROTEIN"/>
    <property type="match status" value="1"/>
</dbReference>
<keyword evidence="5 7" id="KW-1133">Transmembrane helix</keyword>
<evidence type="ECO:0000256" key="1">
    <source>
        <dbReference type="ARBA" id="ARBA00004651"/>
    </source>
</evidence>
<evidence type="ECO:0000256" key="3">
    <source>
        <dbReference type="ARBA" id="ARBA00022475"/>
    </source>
</evidence>
<feature type="domain" description="ABC transmembrane type-1" evidence="8">
    <location>
        <begin position="83"/>
        <end position="300"/>
    </location>
</feature>
<protein>
    <submittedName>
        <fullName evidence="9">ABC transporter permease subunit</fullName>
    </submittedName>
</protein>
<evidence type="ECO:0000256" key="6">
    <source>
        <dbReference type="ARBA" id="ARBA00023136"/>
    </source>
</evidence>
<dbReference type="InterPro" id="IPR050809">
    <property type="entry name" value="UgpAE/MalFG_permease"/>
</dbReference>
<dbReference type="InterPro" id="IPR035906">
    <property type="entry name" value="MetI-like_sf"/>
</dbReference>
<dbReference type="Pfam" id="PF00528">
    <property type="entry name" value="BPD_transp_1"/>
    <property type="match status" value="1"/>
</dbReference>
<evidence type="ECO:0000256" key="2">
    <source>
        <dbReference type="ARBA" id="ARBA00022448"/>
    </source>
</evidence>
<feature type="transmembrane region" description="Helical" evidence="7">
    <location>
        <begin position="21"/>
        <end position="41"/>
    </location>
</feature>
<dbReference type="Gene3D" id="1.10.3720.10">
    <property type="entry name" value="MetI-like"/>
    <property type="match status" value="1"/>
</dbReference>
<dbReference type="EMBL" id="DXDD01000042">
    <property type="protein sequence ID" value="HIY59714.1"/>
    <property type="molecule type" value="Genomic_DNA"/>
</dbReference>
<keyword evidence="4 7" id="KW-0812">Transmembrane</keyword>
<gene>
    <name evidence="9" type="ORF">H9831_03390</name>
</gene>
<dbReference type="PROSITE" id="PS50928">
    <property type="entry name" value="ABC_TM1"/>
    <property type="match status" value="1"/>
</dbReference>
<keyword evidence="2 7" id="KW-0813">Transport</keyword>